<keyword evidence="10" id="KW-0472">Membrane</keyword>
<proteinExistence type="inferred from homology"/>
<evidence type="ECO:0000256" key="1">
    <source>
        <dbReference type="ARBA" id="ARBA00001971"/>
    </source>
</evidence>
<organism evidence="11 12">
    <name type="scientific">Colletotrichum asianum</name>
    <dbReference type="NCBI Taxonomy" id="702518"/>
    <lineage>
        <taxon>Eukaryota</taxon>
        <taxon>Fungi</taxon>
        <taxon>Dikarya</taxon>
        <taxon>Ascomycota</taxon>
        <taxon>Pezizomycotina</taxon>
        <taxon>Sordariomycetes</taxon>
        <taxon>Hypocreomycetidae</taxon>
        <taxon>Glomerellales</taxon>
        <taxon>Glomerellaceae</taxon>
        <taxon>Colletotrichum</taxon>
        <taxon>Colletotrichum gloeosporioides species complex</taxon>
    </lineage>
</organism>
<evidence type="ECO:0000256" key="10">
    <source>
        <dbReference type="SAM" id="Phobius"/>
    </source>
</evidence>
<evidence type="ECO:0000256" key="2">
    <source>
        <dbReference type="ARBA" id="ARBA00010617"/>
    </source>
</evidence>
<dbReference type="SUPFAM" id="SSF48264">
    <property type="entry name" value="Cytochrome P450"/>
    <property type="match status" value="1"/>
</dbReference>
<comment type="cofactor">
    <cofactor evidence="1 8">
        <name>heme</name>
        <dbReference type="ChEBI" id="CHEBI:30413"/>
    </cofactor>
</comment>
<comment type="caution">
    <text evidence="11">The sequence shown here is derived from an EMBL/GenBank/DDBJ whole genome shotgun (WGS) entry which is preliminary data.</text>
</comment>
<dbReference type="Gene3D" id="1.10.630.10">
    <property type="entry name" value="Cytochrome P450"/>
    <property type="match status" value="1"/>
</dbReference>
<protein>
    <recommendedName>
        <fullName evidence="13">Cytochrome P450 monooygenase 1</fullName>
    </recommendedName>
</protein>
<dbReference type="EMBL" id="WOWK01000049">
    <property type="protein sequence ID" value="KAF0323777.1"/>
    <property type="molecule type" value="Genomic_DNA"/>
</dbReference>
<dbReference type="Proteomes" id="UP000434172">
    <property type="component" value="Unassembled WGS sequence"/>
</dbReference>
<keyword evidence="7 9" id="KW-0503">Monooxygenase</keyword>
<evidence type="ECO:0000313" key="12">
    <source>
        <dbReference type="Proteomes" id="UP000434172"/>
    </source>
</evidence>
<sequence length="504" mass="57417">MSFSYLSSSPNMWDPFHFLPSGTPAALALMAVVILYFSFSSRRGNLKHLPLLNPSKGFSVFNIESKRDFVFNSKSLLAKGRKLFPKSPYRMITDLGEIVFLPVEQTDEIRNDPRLSFGSAFGEDFHGHLPGFQGAAVDSYDDAVLQTLVRKQLTKCIEWREIEVKSIVLDTVARLSARVFLGEELCRNEDWLRATKEYTVNFFVAGTHLRMIPRPLRRILHWFVPKCRELRASFDESRRIIMPYIEKRRAARAAALVSGKKIPEFYDAIDWADQEAATRGVTYDPAIMQLMLAVAAIHTTADLVTEIVLQLALHPEYVAPLREEVIHILRSEGLKKSTLHNMKLLDSALKEAQRHKPPGVASLRRRVEKPLTLSNGLNLRIGDRIAIDTYRMGDPELHQDPEKWDPYRFIKMAEQPGKANYAQLVVTSPDHLAFGHGEHACPGRFFAAYEIKIIMCHLLLKYEWEALPTTDASPMVLGFTNASNPTARVRVRRRKEMELDIDCL</sequence>
<keyword evidence="10" id="KW-1133">Transmembrane helix</keyword>
<dbReference type="PANTHER" id="PTHR46206">
    <property type="entry name" value="CYTOCHROME P450"/>
    <property type="match status" value="1"/>
</dbReference>
<feature type="transmembrane region" description="Helical" evidence="10">
    <location>
        <begin position="20"/>
        <end position="39"/>
    </location>
</feature>
<dbReference type="GO" id="GO:0004497">
    <property type="term" value="F:monooxygenase activity"/>
    <property type="evidence" value="ECO:0007669"/>
    <property type="project" value="UniProtKB-KW"/>
</dbReference>
<dbReference type="GO" id="GO:0016705">
    <property type="term" value="F:oxidoreductase activity, acting on paired donors, with incorporation or reduction of molecular oxygen"/>
    <property type="evidence" value="ECO:0007669"/>
    <property type="project" value="InterPro"/>
</dbReference>
<comment type="similarity">
    <text evidence="2 9">Belongs to the cytochrome P450 family.</text>
</comment>
<keyword evidence="3 8" id="KW-0349">Heme</keyword>
<dbReference type="PRINTS" id="PR00465">
    <property type="entry name" value="EP450IV"/>
</dbReference>
<evidence type="ECO:0008006" key="13">
    <source>
        <dbReference type="Google" id="ProtNLM"/>
    </source>
</evidence>
<keyword evidence="6 8" id="KW-0408">Iron</keyword>
<evidence type="ECO:0000256" key="3">
    <source>
        <dbReference type="ARBA" id="ARBA00022617"/>
    </source>
</evidence>
<dbReference type="InterPro" id="IPR001128">
    <property type="entry name" value="Cyt_P450"/>
</dbReference>
<dbReference type="PROSITE" id="PS00086">
    <property type="entry name" value="CYTOCHROME_P450"/>
    <property type="match status" value="1"/>
</dbReference>
<reference evidence="11 12" key="1">
    <citation type="submission" date="2019-12" db="EMBL/GenBank/DDBJ databases">
        <title>A genome sequence resource for the geographically widespread anthracnose pathogen Colletotrichum asianum.</title>
        <authorList>
            <person name="Meng Y."/>
        </authorList>
    </citation>
    <scope>NUCLEOTIDE SEQUENCE [LARGE SCALE GENOMIC DNA]</scope>
    <source>
        <strain evidence="11 12">ICMP 18580</strain>
    </source>
</reference>
<feature type="binding site" description="axial binding residue" evidence="8">
    <location>
        <position position="441"/>
    </location>
    <ligand>
        <name>heme</name>
        <dbReference type="ChEBI" id="CHEBI:30413"/>
    </ligand>
    <ligandPart>
        <name>Fe</name>
        <dbReference type="ChEBI" id="CHEBI:18248"/>
    </ligandPart>
</feature>
<evidence type="ECO:0000313" key="11">
    <source>
        <dbReference type="EMBL" id="KAF0323777.1"/>
    </source>
</evidence>
<dbReference type="OrthoDB" id="1844152at2759"/>
<keyword evidence="5 9" id="KW-0560">Oxidoreductase</keyword>
<evidence type="ECO:0000256" key="9">
    <source>
        <dbReference type="RuleBase" id="RU000461"/>
    </source>
</evidence>
<accession>A0A8H3WFQ8</accession>
<dbReference type="PANTHER" id="PTHR46206:SF2">
    <property type="entry name" value="CYTOCHROME P450 MONOOXYGENASE AUSG-RELATED"/>
    <property type="match status" value="1"/>
</dbReference>
<keyword evidence="10" id="KW-0812">Transmembrane</keyword>
<keyword evidence="4 8" id="KW-0479">Metal-binding</keyword>
<evidence type="ECO:0000256" key="8">
    <source>
        <dbReference type="PIRSR" id="PIRSR602403-1"/>
    </source>
</evidence>
<keyword evidence="12" id="KW-1185">Reference proteome</keyword>
<evidence type="ECO:0000256" key="4">
    <source>
        <dbReference type="ARBA" id="ARBA00022723"/>
    </source>
</evidence>
<name>A0A8H3WFQ8_9PEZI</name>
<dbReference type="InterPro" id="IPR017972">
    <property type="entry name" value="Cyt_P450_CS"/>
</dbReference>
<evidence type="ECO:0000256" key="6">
    <source>
        <dbReference type="ARBA" id="ARBA00023004"/>
    </source>
</evidence>
<dbReference type="GO" id="GO:0005506">
    <property type="term" value="F:iron ion binding"/>
    <property type="evidence" value="ECO:0007669"/>
    <property type="project" value="InterPro"/>
</dbReference>
<dbReference type="GO" id="GO:0020037">
    <property type="term" value="F:heme binding"/>
    <property type="evidence" value="ECO:0007669"/>
    <property type="project" value="InterPro"/>
</dbReference>
<evidence type="ECO:0000256" key="5">
    <source>
        <dbReference type="ARBA" id="ARBA00023002"/>
    </source>
</evidence>
<dbReference type="Pfam" id="PF00067">
    <property type="entry name" value="p450"/>
    <property type="match status" value="1"/>
</dbReference>
<dbReference type="InterPro" id="IPR036396">
    <property type="entry name" value="Cyt_P450_sf"/>
</dbReference>
<gene>
    <name evidence="11" type="ORF">GQ607_008986</name>
</gene>
<dbReference type="AlphaFoldDB" id="A0A8H3WFQ8"/>
<evidence type="ECO:0000256" key="7">
    <source>
        <dbReference type="ARBA" id="ARBA00023033"/>
    </source>
</evidence>
<dbReference type="CDD" id="cd11041">
    <property type="entry name" value="CYP503A1-like"/>
    <property type="match status" value="1"/>
</dbReference>
<dbReference type="InterPro" id="IPR002403">
    <property type="entry name" value="Cyt_P450_E_grp-IV"/>
</dbReference>